<dbReference type="EMBL" id="CP001110">
    <property type="protein sequence ID" value="ACF44638.1"/>
    <property type="molecule type" value="Genomic_DNA"/>
</dbReference>
<dbReference type="STRING" id="324925.Ppha_2453"/>
<proteinExistence type="inferred from homology"/>
<dbReference type="GO" id="GO:0003723">
    <property type="term" value="F:RNA binding"/>
    <property type="evidence" value="ECO:0007669"/>
    <property type="project" value="UniProtKB-KW"/>
</dbReference>
<evidence type="ECO:0000256" key="4">
    <source>
        <dbReference type="ARBA" id="ARBA00022884"/>
    </source>
</evidence>
<dbReference type="Pfam" id="PF03750">
    <property type="entry name" value="Csm2_III-A"/>
    <property type="match status" value="1"/>
</dbReference>
<gene>
    <name evidence="7" type="ordered locus">Ppha_2453</name>
</gene>
<keyword evidence="8" id="KW-1185">Reference proteome</keyword>
<dbReference type="eggNOG" id="COG1421">
    <property type="taxonomic scope" value="Bacteria"/>
</dbReference>
<evidence type="ECO:0000313" key="7">
    <source>
        <dbReference type="EMBL" id="ACF44638.1"/>
    </source>
</evidence>
<dbReference type="InterPro" id="IPR010149">
    <property type="entry name" value="CRISPR-assoc_prot_Csm2_III-A"/>
</dbReference>
<name>B4SEW2_PELPB</name>
<comment type="similarity">
    <text evidence="2">Belongs to the CRISPR-associated Csm2 family.</text>
</comment>
<protein>
    <recommendedName>
        <fullName evidence="3">CRISPR system Cms protein Csm2</fullName>
    </recommendedName>
    <alternativeName>
        <fullName evidence="6">CRISPR type III A-associated protein Csm2</fullName>
    </alternativeName>
</protein>
<reference evidence="7 8" key="1">
    <citation type="submission" date="2008-06" db="EMBL/GenBank/DDBJ databases">
        <title>Complete sequence of Pelodictyon phaeoclathratiforme BU-1.</title>
        <authorList>
            <consortium name="US DOE Joint Genome Institute"/>
            <person name="Lucas S."/>
            <person name="Copeland A."/>
            <person name="Lapidus A."/>
            <person name="Glavina del Rio T."/>
            <person name="Dalin E."/>
            <person name="Tice H."/>
            <person name="Bruce D."/>
            <person name="Goodwin L."/>
            <person name="Pitluck S."/>
            <person name="Schmutz J."/>
            <person name="Larimer F."/>
            <person name="Land M."/>
            <person name="Hauser L."/>
            <person name="Kyrpides N."/>
            <person name="Mikhailova N."/>
            <person name="Liu Z."/>
            <person name="Li T."/>
            <person name="Zhao F."/>
            <person name="Overmann J."/>
            <person name="Bryant D.A."/>
            <person name="Richardson P."/>
        </authorList>
    </citation>
    <scope>NUCLEOTIDE SEQUENCE [LARGE SCALE GENOMIC DNA]</scope>
    <source>
        <strain evidence="8">DSM 5477 / BU-1</strain>
    </source>
</reference>
<dbReference type="OrthoDB" id="964629at2"/>
<evidence type="ECO:0000256" key="3">
    <source>
        <dbReference type="ARBA" id="ARBA00016118"/>
    </source>
</evidence>
<evidence type="ECO:0000256" key="1">
    <source>
        <dbReference type="ARBA" id="ARBA00003640"/>
    </source>
</evidence>
<dbReference type="KEGG" id="pph:Ppha_2453"/>
<evidence type="ECO:0000256" key="5">
    <source>
        <dbReference type="ARBA" id="ARBA00023118"/>
    </source>
</evidence>
<dbReference type="Proteomes" id="UP000002724">
    <property type="component" value="Chromosome"/>
</dbReference>
<evidence type="ECO:0000313" key="8">
    <source>
        <dbReference type="Proteomes" id="UP000002724"/>
    </source>
</evidence>
<dbReference type="GO" id="GO:0051607">
    <property type="term" value="P:defense response to virus"/>
    <property type="evidence" value="ECO:0007669"/>
    <property type="project" value="UniProtKB-KW"/>
</dbReference>
<dbReference type="CDD" id="cd09647">
    <property type="entry name" value="Csm2_III-A"/>
    <property type="match status" value="1"/>
</dbReference>
<organism evidence="7 8">
    <name type="scientific">Pelodictyon phaeoclathratiforme (strain DSM 5477 / BU-1)</name>
    <dbReference type="NCBI Taxonomy" id="324925"/>
    <lineage>
        <taxon>Bacteria</taxon>
        <taxon>Pseudomonadati</taxon>
        <taxon>Chlorobiota</taxon>
        <taxon>Chlorobiia</taxon>
        <taxon>Chlorobiales</taxon>
        <taxon>Chlorobiaceae</taxon>
        <taxon>Chlorobium/Pelodictyon group</taxon>
        <taxon>Pelodictyon</taxon>
    </lineage>
</organism>
<evidence type="ECO:0000256" key="2">
    <source>
        <dbReference type="ARBA" id="ARBA00006896"/>
    </source>
</evidence>
<accession>B4SEW2</accession>
<dbReference type="RefSeq" id="WP_012509112.1">
    <property type="nucleotide sequence ID" value="NC_011060.1"/>
</dbReference>
<comment type="function">
    <text evidence="1">This subunit may be involved in monitoring complementarity of crRNA and target RNA.</text>
</comment>
<sequence length="139" mass="16019">MKTIQEIKEATSKFNSSLYEGLTIDDAIEYANVIARDLQKVKTHQLRRFFSAIKNIQNKVVDLKDNDLFPAGEYAELQMLRPQLANAVGRLHGSEKIAMQNLLDILRPVIKTVKKNNDFTRFVNFFESIIAYHKAYAKE</sequence>
<keyword evidence="5" id="KW-0051">Antiviral defense</keyword>
<dbReference type="NCBIfam" id="TIGR01870">
    <property type="entry name" value="cas_TM1810_Csm2"/>
    <property type="match status" value="1"/>
</dbReference>
<evidence type="ECO:0000256" key="6">
    <source>
        <dbReference type="ARBA" id="ARBA00031723"/>
    </source>
</evidence>
<dbReference type="AlphaFoldDB" id="B4SEW2"/>
<dbReference type="HOGENOM" id="CLU_131491_2_1_10"/>
<keyword evidence="4" id="KW-0694">RNA-binding</keyword>